<sequence>MKRFFVLTTAIVLLACPMLFSAAINAPAAMVKLTKNTPITTAELDAEVAKYQQSASQNGQDPTTIDPLQVLNLLINNELFRQGAARDGVKITDAMIDQAYASQKANVEKSYSQTLTDDQFAQLIANNFGSVEAYKKMISEQLMVDAYVRMKKSAELSKPLTITDAEIQTFYRKNKTQFVSPETVKLSHIFIPLTGVSETDAKNKALLEDVAKKIKNGSLSFEKAVVDYSQDLQSKNKAGDIGWLTMDNKEALTGLGQNFFDIAFATEVGTTSDLVSSNTGYHIIKILAYNDSKILGLDDVINPNTTSTISDYIKAQLSNSKQQEVYYAAINSLVSDLRKSATVTILYKK</sequence>
<dbReference type="SUPFAM" id="SSF54534">
    <property type="entry name" value="FKBP-like"/>
    <property type="match status" value="1"/>
</dbReference>
<protein>
    <submittedName>
        <fullName evidence="4">Parvulin-like peptidyl-prolyl isomerase</fullName>
    </submittedName>
</protein>
<feature type="chain" id="PRO_5003515101" evidence="2">
    <location>
        <begin position="29"/>
        <end position="349"/>
    </location>
</feature>
<dbReference type="Proteomes" id="UP000005632">
    <property type="component" value="Chromosome"/>
</dbReference>
<dbReference type="InterPro" id="IPR027304">
    <property type="entry name" value="Trigger_fact/SurA_dom_sf"/>
</dbReference>
<name>G8QVI8_SPHPG</name>
<keyword evidence="1" id="KW-0697">Rotamase</keyword>
<dbReference type="Pfam" id="PF13624">
    <property type="entry name" value="SurA_N_3"/>
    <property type="match status" value="1"/>
</dbReference>
<evidence type="ECO:0000313" key="5">
    <source>
        <dbReference type="Proteomes" id="UP000005632"/>
    </source>
</evidence>
<dbReference type="EMBL" id="CP003155">
    <property type="protein sequence ID" value="AEV28221.1"/>
    <property type="molecule type" value="Genomic_DNA"/>
</dbReference>
<dbReference type="InterPro" id="IPR050245">
    <property type="entry name" value="PrsA_foldase"/>
</dbReference>
<dbReference type="Pfam" id="PF13616">
    <property type="entry name" value="Rotamase_3"/>
    <property type="match status" value="1"/>
</dbReference>
<dbReference type="OrthoDB" id="370337at2"/>
<dbReference type="SUPFAM" id="SSF109998">
    <property type="entry name" value="Triger factor/SurA peptide-binding domain-like"/>
    <property type="match status" value="1"/>
</dbReference>
<dbReference type="eggNOG" id="COG0760">
    <property type="taxonomic scope" value="Bacteria"/>
</dbReference>
<organism evidence="4 5">
    <name type="scientific">Sphaerochaeta pleomorpha (strain ATCC BAA-1885 / DSM 22778 / Grapes)</name>
    <dbReference type="NCBI Taxonomy" id="158190"/>
    <lineage>
        <taxon>Bacteria</taxon>
        <taxon>Pseudomonadati</taxon>
        <taxon>Spirochaetota</taxon>
        <taxon>Spirochaetia</taxon>
        <taxon>Spirochaetales</taxon>
        <taxon>Sphaerochaetaceae</taxon>
        <taxon>Sphaerochaeta</taxon>
    </lineage>
</organism>
<dbReference type="PANTHER" id="PTHR47245">
    <property type="entry name" value="PEPTIDYLPROLYL ISOMERASE"/>
    <property type="match status" value="1"/>
</dbReference>
<dbReference type="Gene3D" id="1.10.4030.10">
    <property type="entry name" value="Porin chaperone SurA, peptide-binding domain"/>
    <property type="match status" value="1"/>
</dbReference>
<dbReference type="Gene3D" id="3.10.50.40">
    <property type="match status" value="1"/>
</dbReference>
<dbReference type="InterPro" id="IPR000297">
    <property type="entry name" value="PPIase_PpiC"/>
</dbReference>
<evidence type="ECO:0000256" key="2">
    <source>
        <dbReference type="SAM" id="SignalP"/>
    </source>
</evidence>
<feature type="domain" description="PpiC" evidence="3">
    <location>
        <begin position="181"/>
        <end position="288"/>
    </location>
</feature>
<gene>
    <name evidence="4" type="ordered locus">SpiGrapes_0363</name>
</gene>
<dbReference type="PROSITE" id="PS50198">
    <property type="entry name" value="PPIC_PPIASE_2"/>
    <property type="match status" value="1"/>
</dbReference>
<dbReference type="KEGG" id="sgp:SpiGrapes_0363"/>
<evidence type="ECO:0000259" key="3">
    <source>
        <dbReference type="PROSITE" id="PS50198"/>
    </source>
</evidence>
<evidence type="ECO:0000313" key="4">
    <source>
        <dbReference type="EMBL" id="AEV28221.1"/>
    </source>
</evidence>
<keyword evidence="5" id="KW-1185">Reference proteome</keyword>
<reference evidence="4 5" key="1">
    <citation type="submission" date="2011-11" db="EMBL/GenBank/DDBJ databases">
        <title>Complete sequence of Spirochaeta sp. grapes.</title>
        <authorList>
            <consortium name="US DOE Joint Genome Institute"/>
            <person name="Lucas S."/>
            <person name="Han J."/>
            <person name="Lapidus A."/>
            <person name="Cheng J.-F."/>
            <person name="Goodwin L."/>
            <person name="Pitluck S."/>
            <person name="Peters L."/>
            <person name="Ovchinnikova G."/>
            <person name="Munk A.C."/>
            <person name="Detter J.C."/>
            <person name="Han C."/>
            <person name="Tapia R."/>
            <person name="Land M."/>
            <person name="Hauser L."/>
            <person name="Kyrpides N."/>
            <person name="Ivanova N."/>
            <person name="Pagani I."/>
            <person name="Ritalahtilisa K."/>
            <person name="Loeffler F."/>
            <person name="Woyke T."/>
        </authorList>
    </citation>
    <scope>NUCLEOTIDE SEQUENCE [LARGE SCALE GENOMIC DNA]</scope>
    <source>
        <strain evidence="5">ATCC BAA-1885 / DSM 22778 / Grapes</strain>
    </source>
</reference>
<proteinExistence type="predicted"/>
<dbReference type="STRING" id="158190.SpiGrapes_0363"/>
<keyword evidence="2" id="KW-0732">Signal</keyword>
<dbReference type="PROSITE" id="PS51257">
    <property type="entry name" value="PROKAR_LIPOPROTEIN"/>
    <property type="match status" value="1"/>
</dbReference>
<dbReference type="InterPro" id="IPR046357">
    <property type="entry name" value="PPIase_dom_sf"/>
</dbReference>
<dbReference type="GO" id="GO:0003755">
    <property type="term" value="F:peptidyl-prolyl cis-trans isomerase activity"/>
    <property type="evidence" value="ECO:0007669"/>
    <property type="project" value="UniProtKB-KW"/>
</dbReference>
<dbReference type="AlphaFoldDB" id="G8QVI8"/>
<dbReference type="RefSeq" id="WP_014269070.1">
    <property type="nucleotide sequence ID" value="NC_016633.1"/>
</dbReference>
<feature type="signal peptide" evidence="2">
    <location>
        <begin position="1"/>
        <end position="28"/>
    </location>
</feature>
<accession>G8QVI8</accession>
<dbReference type="HOGENOM" id="CLU_034646_2_0_12"/>
<dbReference type="PANTHER" id="PTHR47245:SF2">
    <property type="entry name" value="PEPTIDYL-PROLYL CIS-TRANS ISOMERASE HP_0175-RELATED"/>
    <property type="match status" value="1"/>
</dbReference>
<evidence type="ECO:0000256" key="1">
    <source>
        <dbReference type="PROSITE-ProRule" id="PRU00278"/>
    </source>
</evidence>
<keyword evidence="1 4" id="KW-0413">Isomerase</keyword>